<gene>
    <name evidence="1" type="ORF">AB6724_20935</name>
</gene>
<evidence type="ECO:0000313" key="2">
    <source>
        <dbReference type="Proteomes" id="UP001561046"/>
    </source>
</evidence>
<proteinExistence type="predicted"/>
<protein>
    <submittedName>
        <fullName evidence="1">Sugar ABC transporter</fullName>
    </submittedName>
</protein>
<sequence length="179" mass="19792">MIYTVECSYADAQTEAEWNDFYSLQKLPALISVSGFHSSQRFKALGTGCPVYLALHTIDGLSVLTGDEYREKGGGNFARWQQHITDWHRNLYACEQAAPAVQAGELLLVSRHGPEALRQMGLRPLAMEAVALEGLPPQRWMARLSAEQRSALAALPQGIDAYEAMTEQLRKTAVQTIVS</sequence>
<dbReference type="EMBL" id="JBFYGN010000040">
    <property type="protein sequence ID" value="MEX8195303.1"/>
    <property type="molecule type" value="Genomic_DNA"/>
</dbReference>
<comment type="caution">
    <text evidence="1">The sequence shown here is derived from an EMBL/GenBank/DDBJ whole genome shotgun (WGS) entry which is preliminary data.</text>
</comment>
<organism evidence="1 2">
    <name type="scientific">Comamonas guangdongensis</name>
    <dbReference type="NCBI Taxonomy" id="510515"/>
    <lineage>
        <taxon>Bacteria</taxon>
        <taxon>Pseudomonadati</taxon>
        <taxon>Pseudomonadota</taxon>
        <taxon>Betaproteobacteria</taxon>
        <taxon>Burkholderiales</taxon>
        <taxon>Comamonadaceae</taxon>
        <taxon>Comamonas</taxon>
    </lineage>
</organism>
<evidence type="ECO:0000313" key="1">
    <source>
        <dbReference type="EMBL" id="MEX8195303.1"/>
    </source>
</evidence>
<dbReference type="RefSeq" id="WP_369340477.1">
    <property type="nucleotide sequence ID" value="NZ_JBFYGN010000040.1"/>
</dbReference>
<reference evidence="1 2" key="1">
    <citation type="journal article" date="2013" name="Int. J. Syst. Evol. Microbiol.">
        <title>Comamonas guangdongensis sp. nov., isolated from subterranean forest sediment, and emended description of the genus Comamonas.</title>
        <authorList>
            <person name="Zhang J."/>
            <person name="Wang Y."/>
            <person name="Zhou S."/>
            <person name="Wu C."/>
            <person name="He J."/>
            <person name="Li F."/>
        </authorList>
    </citation>
    <scope>NUCLEOTIDE SEQUENCE [LARGE SCALE GENOMIC DNA]</scope>
    <source>
        <strain evidence="1 2">CCTCC AB2011133</strain>
    </source>
</reference>
<name>A0ABV4A0T7_9BURK</name>
<dbReference type="Proteomes" id="UP001561046">
    <property type="component" value="Unassembled WGS sequence"/>
</dbReference>
<accession>A0ABV4A0T7</accession>
<keyword evidence="2" id="KW-1185">Reference proteome</keyword>